<evidence type="ECO:0000313" key="3">
    <source>
        <dbReference type="EMBL" id="QIE89335.1"/>
    </source>
</evidence>
<reference evidence="3 4" key="1">
    <citation type="submission" date="2020-02" db="EMBL/GenBank/DDBJ databases">
        <title>Integrative conjugative elements (ICEs) and plasmids drive adaptation of Pseudomonas nitroreducens strain HBP1 to wastewater environment.</title>
        <authorList>
            <person name="Sentchilo V."/>
            <person name="Carraro N."/>
            <person name="Bertelli C."/>
            <person name="van der Meer J.R."/>
        </authorList>
    </citation>
    <scope>NUCLEOTIDE SEQUENCE [LARGE SCALE GENOMIC DNA]</scope>
    <source>
        <strain evidence="3 4">HBP1</strain>
    </source>
</reference>
<proteinExistence type="predicted"/>
<dbReference type="Proteomes" id="UP000608450">
    <property type="component" value="Unassembled WGS sequence"/>
</dbReference>
<organism evidence="3 4">
    <name type="scientific">Pseudomonas nitroreducens</name>
    <dbReference type="NCBI Taxonomy" id="46680"/>
    <lineage>
        <taxon>Bacteria</taxon>
        <taxon>Pseudomonadati</taxon>
        <taxon>Pseudomonadota</taxon>
        <taxon>Gammaproteobacteria</taxon>
        <taxon>Pseudomonadales</taxon>
        <taxon>Pseudomonadaceae</taxon>
        <taxon>Pseudomonas</taxon>
    </lineage>
</organism>
<evidence type="ECO:0000313" key="4">
    <source>
        <dbReference type="Proteomes" id="UP000501063"/>
    </source>
</evidence>
<protein>
    <submittedName>
        <fullName evidence="3">Uncharacterized protein</fullName>
    </submittedName>
</protein>
<dbReference type="PROSITE" id="PS51257">
    <property type="entry name" value="PROKAR_LIPOPROTEIN"/>
    <property type="match status" value="1"/>
</dbReference>
<evidence type="ECO:0000313" key="2">
    <source>
        <dbReference type="EMBL" id="MBG6289318.1"/>
    </source>
</evidence>
<dbReference type="KEGG" id="pnt:G5B91_24970"/>
<dbReference type="InterPro" id="IPR024930">
    <property type="entry name" value="Skp_dom_sf"/>
</dbReference>
<name>A0A6G6J1R2_PSENT</name>
<keyword evidence="5" id="KW-1185">Reference proteome</keyword>
<dbReference type="Proteomes" id="UP000501063">
    <property type="component" value="Chromosome"/>
</dbReference>
<feature type="coiled-coil region" evidence="1">
    <location>
        <begin position="52"/>
        <end position="79"/>
    </location>
</feature>
<keyword evidence="1" id="KW-0175">Coiled coil</keyword>
<dbReference type="EMBL" id="JADTFC010000046">
    <property type="protein sequence ID" value="MBG6289318.1"/>
    <property type="molecule type" value="Genomic_DNA"/>
</dbReference>
<reference evidence="2 5" key="2">
    <citation type="submission" date="2020-11" db="EMBL/GenBank/DDBJ databases">
        <title>Enhanced detection system for hospital associated transmission using whole genome sequencing surveillance.</title>
        <authorList>
            <person name="Harrison L.H."/>
            <person name="Van Tyne D."/>
            <person name="Marsh J.W."/>
            <person name="Griffith M.P."/>
            <person name="Snyder D.J."/>
            <person name="Cooper V.S."/>
            <person name="Mustapha M."/>
        </authorList>
    </citation>
    <scope>NUCLEOTIDE SEQUENCE [LARGE SCALE GENOMIC DNA]</scope>
    <source>
        <strain evidence="2 5">PSA00705</strain>
    </source>
</reference>
<sequence length="213" mass="23542">MRTQACVLLLILLTGCERTPPSRPAPTWAVIETATIQSAVSDSIKEKHPYPQEINDENYRALQQENRRLNQQASSLRTAAIQRCMAQDKSDAPQAEQKTTQGVSSTNIMQINVHGLARGGACIQKIDDDQLIADLKAKIESFSKIEQQRSRHDNMVRKTIQSTIQAATEAYARAHGLALVIDGRSDIAYNQSNQLLDVTQGVVEQILNPPPAQ</sequence>
<accession>A0A6G6J1R2</accession>
<gene>
    <name evidence="3" type="ORF">G5B91_24970</name>
    <name evidence="2" type="ORF">I5I61_17840</name>
</gene>
<dbReference type="RefSeq" id="WP_024764611.1">
    <property type="nucleotide sequence ID" value="NZ_CP049140.1"/>
</dbReference>
<dbReference type="EMBL" id="CP049140">
    <property type="protein sequence ID" value="QIE89335.1"/>
    <property type="molecule type" value="Genomic_DNA"/>
</dbReference>
<dbReference type="Gene3D" id="3.30.910.20">
    <property type="entry name" value="Skp domain"/>
    <property type="match status" value="1"/>
</dbReference>
<evidence type="ECO:0000256" key="1">
    <source>
        <dbReference type="SAM" id="Coils"/>
    </source>
</evidence>
<evidence type="ECO:0000313" key="5">
    <source>
        <dbReference type="Proteomes" id="UP000608450"/>
    </source>
</evidence>
<dbReference type="AlphaFoldDB" id="A0A6G6J1R2"/>